<evidence type="ECO:0000313" key="3">
    <source>
        <dbReference type="Proteomes" id="UP001219862"/>
    </source>
</evidence>
<gene>
    <name evidence="2" type="ORF">PRZ01_07745</name>
</gene>
<dbReference type="PANTHER" id="PTHR37512:SF1">
    <property type="entry name" value="NADR_TTD14 AAA DOMAIN-CONTAINING PROTEIN"/>
    <property type="match status" value="1"/>
</dbReference>
<dbReference type="SUPFAM" id="SSF52540">
    <property type="entry name" value="P-loop containing nucleoside triphosphate hydrolases"/>
    <property type="match status" value="1"/>
</dbReference>
<dbReference type="PANTHER" id="PTHR37512">
    <property type="entry name" value="TRIFUNCTIONAL NAD BIOSYNTHESIS/REGULATOR PROTEIN NADR"/>
    <property type="match status" value="1"/>
</dbReference>
<accession>A0ABT5KQ89</accession>
<protein>
    <submittedName>
        <fullName evidence="2">ATP-binding protein</fullName>
    </submittedName>
</protein>
<feature type="domain" description="NadR/Ttd14 AAA" evidence="1">
    <location>
        <begin position="15"/>
        <end position="174"/>
    </location>
</feature>
<dbReference type="InterPro" id="IPR052735">
    <property type="entry name" value="NAD_biosynth-regulator"/>
</dbReference>
<sequence length="234" mass="25498">MTQDSERGSNRGLLIALIGAESTGKSQLAHSLSEALAQATGLRSTVVPETLRDWCQAQGRTPRPEEQGAIAEAQAQKIDTAALAHDLVICDTTPLMTATYSQILFQDNSLWPMALAFQRRCALTLLTALDLPWVADGIQRDGPQVQAPVDNAIRQALIKSGLGWSVVSGSGAARLDSALNAVTPVLTKQRRQPPGHGLFTRLNERQTQLPNWTWACEKCDDPECEHRSLQARRP</sequence>
<keyword evidence="2" id="KW-0067">ATP-binding</keyword>
<dbReference type="InterPro" id="IPR038727">
    <property type="entry name" value="NadR/Ttd14_AAA_dom"/>
</dbReference>
<dbReference type="InterPro" id="IPR027417">
    <property type="entry name" value="P-loop_NTPase"/>
</dbReference>
<organism evidence="2 3">
    <name type="scientific">Roseateles koreensis</name>
    <dbReference type="NCBI Taxonomy" id="2987526"/>
    <lineage>
        <taxon>Bacteria</taxon>
        <taxon>Pseudomonadati</taxon>
        <taxon>Pseudomonadota</taxon>
        <taxon>Betaproteobacteria</taxon>
        <taxon>Burkholderiales</taxon>
        <taxon>Sphaerotilaceae</taxon>
        <taxon>Roseateles</taxon>
    </lineage>
</organism>
<dbReference type="Pfam" id="PF13521">
    <property type="entry name" value="AAA_28"/>
    <property type="match status" value="1"/>
</dbReference>
<evidence type="ECO:0000259" key="1">
    <source>
        <dbReference type="Pfam" id="PF13521"/>
    </source>
</evidence>
<dbReference type="Proteomes" id="UP001219862">
    <property type="component" value="Unassembled WGS sequence"/>
</dbReference>
<reference evidence="2 3" key="1">
    <citation type="submission" date="2022-10" db="EMBL/GenBank/DDBJ databases">
        <title>paucibacter sp. hw8 Genome sequencing.</title>
        <authorList>
            <person name="Park S."/>
        </authorList>
    </citation>
    <scope>NUCLEOTIDE SEQUENCE [LARGE SCALE GENOMIC DNA]</scope>
    <source>
        <strain evidence="3">hw8</strain>
    </source>
</reference>
<keyword evidence="3" id="KW-1185">Reference proteome</keyword>
<keyword evidence="2" id="KW-0547">Nucleotide-binding</keyword>
<evidence type="ECO:0000313" key="2">
    <source>
        <dbReference type="EMBL" id="MDC8785079.1"/>
    </source>
</evidence>
<dbReference type="GO" id="GO:0005524">
    <property type="term" value="F:ATP binding"/>
    <property type="evidence" value="ECO:0007669"/>
    <property type="project" value="UniProtKB-KW"/>
</dbReference>
<proteinExistence type="predicted"/>
<dbReference type="EMBL" id="JAQQXS010000006">
    <property type="protein sequence ID" value="MDC8785079.1"/>
    <property type="molecule type" value="Genomic_DNA"/>
</dbReference>
<name>A0ABT5KQ89_9BURK</name>
<comment type="caution">
    <text evidence="2">The sequence shown here is derived from an EMBL/GenBank/DDBJ whole genome shotgun (WGS) entry which is preliminary data.</text>
</comment>
<dbReference type="Gene3D" id="3.40.50.300">
    <property type="entry name" value="P-loop containing nucleotide triphosphate hydrolases"/>
    <property type="match status" value="1"/>
</dbReference>
<dbReference type="RefSeq" id="WP_273596201.1">
    <property type="nucleotide sequence ID" value="NZ_JAQQXS010000006.1"/>
</dbReference>